<dbReference type="OrthoDB" id="204048at2157"/>
<dbReference type="InterPro" id="IPR036259">
    <property type="entry name" value="MFS_trans_sf"/>
</dbReference>
<sequence>MSAREDAGLDPWLTLAGIWVLSFVVNAYLIVPSSVLPLIMADTGVDHATAAWVISGAFLSWSLTNLGVGVGIDRYGDYTVCAVGTLVVAVAGVWGYYAGVDGAFGSLVASRVVAGVAIGGIWTAGSNLVGRTFHSSRAGTALGLFTTSAPAGLAVGQLFGPRVADAAGWPVAIGLFGVAALGGFALFALAHGRTDPVDAPAATSAFRNVRAALSEPAVRYGCAFGFAAYSLFLIFNSWLPTYLSQDLGVSLAAGGVVVAVFPAMGVVSRAAGGVVSDRYLGQRRLPIVVTSFLVTLPVVAVVAFVTDVTVLLAALVVAGFAVQLSIGILYSYVREAVDETIAGTALSLLGAASIFGAFSAPIAAGSLIEGSGYVAAFGYAAALAAVGLALTWLAPAN</sequence>
<feature type="transmembrane region" description="Helical" evidence="6">
    <location>
        <begin position="374"/>
        <end position="394"/>
    </location>
</feature>
<protein>
    <submittedName>
        <fullName evidence="8">Nitrate transporter</fullName>
    </submittedName>
</protein>
<dbReference type="InterPro" id="IPR020846">
    <property type="entry name" value="MFS_dom"/>
</dbReference>
<keyword evidence="3 6" id="KW-0812">Transmembrane</keyword>
<dbReference type="Pfam" id="PF07690">
    <property type="entry name" value="MFS_1"/>
    <property type="match status" value="1"/>
</dbReference>
<dbReference type="GO" id="GO:0005886">
    <property type="term" value="C:plasma membrane"/>
    <property type="evidence" value="ECO:0007669"/>
    <property type="project" value="UniProtKB-SubCell"/>
</dbReference>
<reference evidence="8" key="1">
    <citation type="journal article" date="2014" name="Int. J. Syst. Evol. Microbiol.">
        <title>Complete genome sequence of Corynebacterium casei LMG S-19264T (=DSM 44701T), isolated from a smear-ripened cheese.</title>
        <authorList>
            <consortium name="US DOE Joint Genome Institute (JGI-PGF)"/>
            <person name="Walter F."/>
            <person name="Albersmeier A."/>
            <person name="Kalinowski J."/>
            <person name="Ruckert C."/>
        </authorList>
    </citation>
    <scope>NUCLEOTIDE SEQUENCE</scope>
    <source>
        <strain evidence="8">JCM 19596</strain>
    </source>
</reference>
<feature type="transmembrane region" description="Helical" evidence="6">
    <location>
        <begin position="166"/>
        <end position="189"/>
    </location>
</feature>
<dbReference type="GO" id="GO:0022857">
    <property type="term" value="F:transmembrane transporter activity"/>
    <property type="evidence" value="ECO:0007669"/>
    <property type="project" value="InterPro"/>
</dbReference>
<keyword evidence="5 6" id="KW-0472">Membrane</keyword>
<proteinExistence type="predicted"/>
<keyword evidence="9" id="KW-1185">Reference proteome</keyword>
<feature type="transmembrane region" description="Helical" evidence="6">
    <location>
        <begin position="141"/>
        <end position="160"/>
    </location>
</feature>
<dbReference type="AlphaFoldDB" id="A0A830FLZ4"/>
<dbReference type="PANTHER" id="PTHR43124">
    <property type="entry name" value="PURINE EFFLUX PUMP PBUE"/>
    <property type="match status" value="1"/>
</dbReference>
<feature type="transmembrane region" description="Helical" evidence="6">
    <location>
        <begin position="12"/>
        <end position="31"/>
    </location>
</feature>
<reference evidence="8" key="2">
    <citation type="submission" date="2020-09" db="EMBL/GenBank/DDBJ databases">
        <authorList>
            <person name="Sun Q."/>
            <person name="Ohkuma M."/>
        </authorList>
    </citation>
    <scope>NUCLEOTIDE SEQUENCE</scope>
    <source>
        <strain evidence="8">JCM 19596</strain>
    </source>
</reference>
<dbReference type="PANTHER" id="PTHR43124:SF3">
    <property type="entry name" value="CHLORAMPHENICOL EFFLUX PUMP RV0191"/>
    <property type="match status" value="1"/>
</dbReference>
<dbReference type="InterPro" id="IPR050189">
    <property type="entry name" value="MFS_Efflux_Transporters"/>
</dbReference>
<name>A0A830FLZ4_9EURY</name>
<dbReference type="EMBL" id="BMPG01000002">
    <property type="protein sequence ID" value="GGL59382.1"/>
    <property type="molecule type" value="Genomic_DNA"/>
</dbReference>
<dbReference type="Proteomes" id="UP000607197">
    <property type="component" value="Unassembled WGS sequence"/>
</dbReference>
<dbReference type="SUPFAM" id="SSF103473">
    <property type="entry name" value="MFS general substrate transporter"/>
    <property type="match status" value="1"/>
</dbReference>
<feature type="transmembrane region" description="Helical" evidence="6">
    <location>
        <begin position="311"/>
        <end position="333"/>
    </location>
</feature>
<feature type="transmembrane region" description="Helical" evidence="6">
    <location>
        <begin position="345"/>
        <end position="368"/>
    </location>
</feature>
<evidence type="ECO:0000256" key="2">
    <source>
        <dbReference type="ARBA" id="ARBA00022475"/>
    </source>
</evidence>
<feature type="transmembrane region" description="Helical" evidence="6">
    <location>
        <begin position="103"/>
        <end position="129"/>
    </location>
</feature>
<feature type="transmembrane region" description="Helical" evidence="6">
    <location>
        <begin position="78"/>
        <end position="97"/>
    </location>
</feature>
<feature type="transmembrane region" description="Helical" evidence="6">
    <location>
        <begin position="51"/>
        <end position="71"/>
    </location>
</feature>
<dbReference type="PROSITE" id="PS50850">
    <property type="entry name" value="MFS"/>
    <property type="match status" value="1"/>
</dbReference>
<evidence type="ECO:0000256" key="1">
    <source>
        <dbReference type="ARBA" id="ARBA00004651"/>
    </source>
</evidence>
<feature type="transmembrane region" description="Helical" evidence="6">
    <location>
        <begin position="247"/>
        <end position="267"/>
    </location>
</feature>
<dbReference type="InterPro" id="IPR011701">
    <property type="entry name" value="MFS"/>
</dbReference>
<evidence type="ECO:0000256" key="4">
    <source>
        <dbReference type="ARBA" id="ARBA00022989"/>
    </source>
</evidence>
<dbReference type="Gene3D" id="1.20.1250.20">
    <property type="entry name" value="MFS general substrate transporter like domains"/>
    <property type="match status" value="2"/>
</dbReference>
<evidence type="ECO:0000256" key="5">
    <source>
        <dbReference type="ARBA" id="ARBA00023136"/>
    </source>
</evidence>
<accession>A0A830FLZ4</accession>
<organism evidence="8 9">
    <name type="scientific">Halocalculus aciditolerans</name>
    <dbReference type="NCBI Taxonomy" id="1383812"/>
    <lineage>
        <taxon>Archaea</taxon>
        <taxon>Methanobacteriati</taxon>
        <taxon>Methanobacteriota</taxon>
        <taxon>Stenosarchaea group</taxon>
        <taxon>Halobacteria</taxon>
        <taxon>Halobacteriales</taxon>
        <taxon>Halobacteriaceae</taxon>
        <taxon>Halocalculus</taxon>
    </lineage>
</organism>
<gene>
    <name evidence="8" type="primary">nasA</name>
    <name evidence="8" type="ORF">GCM10009039_17030</name>
</gene>
<evidence type="ECO:0000256" key="6">
    <source>
        <dbReference type="SAM" id="Phobius"/>
    </source>
</evidence>
<comment type="caution">
    <text evidence="8">The sequence shown here is derived from an EMBL/GenBank/DDBJ whole genome shotgun (WGS) entry which is preliminary data.</text>
</comment>
<comment type="subcellular location">
    <subcellularLocation>
        <location evidence="1">Cell membrane</location>
        <topology evidence="1">Multi-pass membrane protein</topology>
    </subcellularLocation>
</comment>
<evidence type="ECO:0000313" key="9">
    <source>
        <dbReference type="Proteomes" id="UP000607197"/>
    </source>
</evidence>
<feature type="transmembrane region" description="Helical" evidence="6">
    <location>
        <begin position="217"/>
        <end position="235"/>
    </location>
</feature>
<feature type="transmembrane region" description="Helical" evidence="6">
    <location>
        <begin position="287"/>
        <end position="305"/>
    </location>
</feature>
<feature type="domain" description="Major facilitator superfamily (MFS) profile" evidence="7">
    <location>
        <begin position="12"/>
        <end position="397"/>
    </location>
</feature>
<evidence type="ECO:0000313" key="8">
    <source>
        <dbReference type="EMBL" id="GGL59382.1"/>
    </source>
</evidence>
<dbReference type="RefSeq" id="WP_188977927.1">
    <property type="nucleotide sequence ID" value="NZ_BMPG01000002.1"/>
</dbReference>
<keyword evidence="2" id="KW-1003">Cell membrane</keyword>
<evidence type="ECO:0000259" key="7">
    <source>
        <dbReference type="PROSITE" id="PS50850"/>
    </source>
</evidence>
<keyword evidence="4 6" id="KW-1133">Transmembrane helix</keyword>
<evidence type="ECO:0000256" key="3">
    <source>
        <dbReference type="ARBA" id="ARBA00022692"/>
    </source>
</evidence>